<dbReference type="Proteomes" id="UP000233256">
    <property type="component" value="Unassembled WGS sequence"/>
</dbReference>
<organism evidence="2 3">
    <name type="scientific">Candidatus Wallbacteria bacterium HGW-Wallbacteria-1</name>
    <dbReference type="NCBI Taxonomy" id="2013854"/>
    <lineage>
        <taxon>Bacteria</taxon>
        <taxon>Candidatus Walliibacteriota</taxon>
    </lineage>
</organism>
<name>A0A2N1PIJ2_9BACT</name>
<evidence type="ECO:0008006" key="4">
    <source>
        <dbReference type="Google" id="ProtNLM"/>
    </source>
</evidence>
<proteinExistence type="predicted"/>
<accession>A0A2N1PIJ2</accession>
<comment type="caution">
    <text evidence="2">The sequence shown here is derived from an EMBL/GenBank/DDBJ whole genome shotgun (WGS) entry which is preliminary data.</text>
</comment>
<gene>
    <name evidence="2" type="ORF">CVV64_20095</name>
</gene>
<evidence type="ECO:0000256" key="1">
    <source>
        <dbReference type="SAM" id="MobiDB-lite"/>
    </source>
</evidence>
<protein>
    <recommendedName>
        <fullName evidence="4">Fibronectin type-III domain-containing protein</fullName>
    </recommendedName>
</protein>
<evidence type="ECO:0000313" key="2">
    <source>
        <dbReference type="EMBL" id="PKK88154.1"/>
    </source>
</evidence>
<dbReference type="EMBL" id="PGXC01000062">
    <property type="protein sequence ID" value="PKK88154.1"/>
    <property type="molecule type" value="Genomic_DNA"/>
</dbReference>
<evidence type="ECO:0000313" key="3">
    <source>
        <dbReference type="Proteomes" id="UP000233256"/>
    </source>
</evidence>
<feature type="compositionally biased region" description="Low complexity" evidence="1">
    <location>
        <begin position="363"/>
        <end position="391"/>
    </location>
</feature>
<feature type="region of interest" description="Disordered" evidence="1">
    <location>
        <begin position="351"/>
        <end position="409"/>
    </location>
</feature>
<sequence>MILCLALLPGCFGGDDEPAETSSNTTSSVTGTGLQDPGITATINAAVWPATVGIELPGEATPISPSSGAFGYLLDPALPLESISVSSAFAKVPAATGGAFTFSAIPRRFEKVIFGVDVNGDKILDDLSFDVDPFDTTGFTASFISGQRIASRWADILPFSRTVAHGDILKFTIKGYSATSCLIAPILINAATGFQCWQGEDISVGGSFSREAFLEIDRNWPSTASPLAPRYHLAALMKATADDSGILQGGATLTISGTLLGSATIPTGGSITLDNGAETCDSNVVAITASCPGAWMFTLTDDSGKKRYFKEGSTLNWQLSAGAGIKTVTARFGDPFGNLGSPVSASIQVLQSSTDNPDDDQSGTDNNTGSSGNNDNTGAGTDNGTGSDNTGTGSGTGSGNDNQTDTSLTPPILTITKAKAESRYASPVIITLAWSVEGASQPPLVSLGLDDDQADMNGAFIAENTITPNVAGAALYTGTLTAEASMAAGTYWTYGHVLTGDGTILSSTYGPSFQVADPPSSEDVNRKPDEPTIIFPAPATSSAPVNGTLQWNCLDPDGDQLVYDLYFGSDSPPPLVKSNLASPQHPFADLMRSITYHWRIVARDPSGFTSEIQSSFTVSPAPSVALVYPLGGETLSDDVEILWATGGGTSPAGCQVTIQFSQGQNQWRNIVTNIPDTGSYTLRTTNLGNDGNYSFKVTILYPSGETASSLTGSSVTIAN</sequence>
<reference evidence="2 3" key="1">
    <citation type="journal article" date="2017" name="ISME J.">
        <title>Potential for microbial H2 and metal transformations associated with novel bacteria and archaea in deep terrestrial subsurface sediments.</title>
        <authorList>
            <person name="Hernsdorf A.W."/>
            <person name="Amano Y."/>
            <person name="Miyakawa K."/>
            <person name="Ise K."/>
            <person name="Suzuki Y."/>
            <person name="Anantharaman K."/>
            <person name="Probst A."/>
            <person name="Burstein D."/>
            <person name="Thomas B.C."/>
            <person name="Banfield J.F."/>
        </authorList>
    </citation>
    <scope>NUCLEOTIDE SEQUENCE [LARGE SCALE GENOMIC DNA]</scope>
    <source>
        <strain evidence="2">HGW-Wallbacteria-1</strain>
    </source>
</reference>
<dbReference type="AlphaFoldDB" id="A0A2N1PIJ2"/>